<proteinExistence type="predicted"/>
<name>W7E3K4_BIPV3</name>
<reference evidence="1 2" key="1">
    <citation type="journal article" date="2013" name="PLoS Genet.">
        <title>Comparative genome structure, secondary metabolite, and effector coding capacity across Cochliobolus pathogens.</title>
        <authorList>
            <person name="Condon B.J."/>
            <person name="Leng Y."/>
            <person name="Wu D."/>
            <person name="Bushley K.E."/>
            <person name="Ohm R.A."/>
            <person name="Otillar R."/>
            <person name="Martin J."/>
            <person name="Schackwitz W."/>
            <person name="Grimwood J."/>
            <person name="MohdZainudin N."/>
            <person name="Xue C."/>
            <person name="Wang R."/>
            <person name="Manning V.A."/>
            <person name="Dhillon B."/>
            <person name="Tu Z.J."/>
            <person name="Steffenson B.J."/>
            <person name="Salamov A."/>
            <person name="Sun H."/>
            <person name="Lowry S."/>
            <person name="LaButti K."/>
            <person name="Han J."/>
            <person name="Copeland A."/>
            <person name="Lindquist E."/>
            <person name="Barry K."/>
            <person name="Schmutz J."/>
            <person name="Baker S.E."/>
            <person name="Ciuffetti L.M."/>
            <person name="Grigoriev I.V."/>
            <person name="Zhong S."/>
            <person name="Turgeon B.G."/>
        </authorList>
    </citation>
    <scope>NUCLEOTIDE SEQUENCE [LARGE SCALE GENOMIC DNA]</scope>
    <source>
        <strain evidence="1 2">FI3</strain>
    </source>
</reference>
<feature type="non-terminal residue" evidence="1">
    <location>
        <position position="1"/>
    </location>
</feature>
<dbReference type="RefSeq" id="XP_014552380.1">
    <property type="nucleotide sequence ID" value="XM_014696894.1"/>
</dbReference>
<protein>
    <submittedName>
        <fullName evidence="1">Uncharacterized protein</fullName>
    </submittedName>
</protein>
<evidence type="ECO:0000313" key="2">
    <source>
        <dbReference type="Proteomes" id="UP000054337"/>
    </source>
</evidence>
<sequence>RLSPTTRLNLPFHLFRSSTPSLAYASDLSRVLHVAKLQHHAWSRSFAVSVLSPLVLERSYRSACSIATAHGATAAQCWQCLLPDSLQSRKWVRVPHICVRLWLVSSSLSFFSSRHSVGCFKSDNLSPHVACVVNV</sequence>
<gene>
    <name evidence="1" type="ORF">COCVIDRAFT_110463</name>
</gene>
<dbReference type="EMBL" id="KI968802">
    <property type="protein sequence ID" value="EUN22806.1"/>
    <property type="molecule type" value="Genomic_DNA"/>
</dbReference>
<keyword evidence="2" id="KW-1185">Reference proteome</keyword>
<dbReference type="AlphaFoldDB" id="W7E3K4"/>
<dbReference type="HOGENOM" id="CLU_1890671_0_0_1"/>
<evidence type="ECO:0000313" key="1">
    <source>
        <dbReference type="EMBL" id="EUN22806.1"/>
    </source>
</evidence>
<dbReference type="GeneID" id="26249783"/>
<accession>W7E3K4</accession>
<dbReference type="Proteomes" id="UP000054337">
    <property type="component" value="Unassembled WGS sequence"/>
</dbReference>
<organism evidence="1 2">
    <name type="scientific">Bipolaris victoriae (strain FI3)</name>
    <name type="common">Victoria blight of oats agent</name>
    <name type="synonym">Cochliobolus victoriae</name>
    <dbReference type="NCBI Taxonomy" id="930091"/>
    <lineage>
        <taxon>Eukaryota</taxon>
        <taxon>Fungi</taxon>
        <taxon>Dikarya</taxon>
        <taxon>Ascomycota</taxon>
        <taxon>Pezizomycotina</taxon>
        <taxon>Dothideomycetes</taxon>
        <taxon>Pleosporomycetidae</taxon>
        <taxon>Pleosporales</taxon>
        <taxon>Pleosporineae</taxon>
        <taxon>Pleosporaceae</taxon>
        <taxon>Bipolaris</taxon>
    </lineage>
</organism>